<proteinExistence type="predicted"/>
<evidence type="ECO:0000259" key="8">
    <source>
        <dbReference type="PROSITE" id="PS50097"/>
    </source>
</evidence>
<dbReference type="InterPro" id="IPR013087">
    <property type="entry name" value="Znf_C2H2_type"/>
</dbReference>
<feature type="region of interest" description="Disordered" evidence="7">
    <location>
        <begin position="312"/>
        <end position="363"/>
    </location>
</feature>
<evidence type="ECO:0000259" key="9">
    <source>
        <dbReference type="PROSITE" id="PS50157"/>
    </source>
</evidence>
<feature type="region of interest" description="Disordered" evidence="7">
    <location>
        <begin position="114"/>
        <end position="165"/>
    </location>
</feature>
<keyword evidence="2" id="KW-0221">Differentiation</keyword>
<dbReference type="EMBL" id="VIIS01001936">
    <property type="protein sequence ID" value="KAF0290673.1"/>
    <property type="molecule type" value="Genomic_DNA"/>
</dbReference>
<keyword evidence="1" id="KW-0217">Developmental protein</keyword>
<keyword evidence="4" id="KW-0539">Nucleus</keyword>
<dbReference type="SMART" id="SM00225">
    <property type="entry name" value="BTB"/>
    <property type="match status" value="1"/>
</dbReference>
<feature type="domain" description="C2H2-type" evidence="9">
    <location>
        <begin position="233"/>
        <end position="260"/>
    </location>
</feature>
<dbReference type="GO" id="GO:0007464">
    <property type="term" value="P:R3/R4 cell fate commitment"/>
    <property type="evidence" value="ECO:0007669"/>
    <property type="project" value="UniProtKB-ARBA"/>
</dbReference>
<evidence type="ECO:0000256" key="5">
    <source>
        <dbReference type="ARBA" id="ARBA00037382"/>
    </source>
</evidence>
<protein>
    <submittedName>
        <fullName evidence="10">Broad-complex core protein isoform 6</fullName>
    </submittedName>
</protein>
<dbReference type="PROSITE" id="PS50157">
    <property type="entry name" value="ZINC_FINGER_C2H2_2"/>
    <property type="match status" value="1"/>
</dbReference>
<comment type="caution">
    <text evidence="10">The sequence shown here is derived from an EMBL/GenBank/DDBJ whole genome shotgun (WGS) entry which is preliminary data.</text>
</comment>
<evidence type="ECO:0000256" key="4">
    <source>
        <dbReference type="ARBA" id="ARBA00023242"/>
    </source>
</evidence>
<name>A0A6A4VJL4_AMPAM</name>
<dbReference type="Gene3D" id="3.30.710.10">
    <property type="entry name" value="Potassium Channel Kv1.1, Chain A"/>
    <property type="match status" value="1"/>
</dbReference>
<dbReference type="Pfam" id="PF00096">
    <property type="entry name" value="zf-C2H2"/>
    <property type="match status" value="1"/>
</dbReference>
<dbReference type="AlphaFoldDB" id="A0A6A4VJL4"/>
<dbReference type="SUPFAM" id="SSF57667">
    <property type="entry name" value="beta-beta-alpha zinc fingers"/>
    <property type="match status" value="1"/>
</dbReference>
<dbReference type="GO" id="GO:0006357">
    <property type="term" value="P:regulation of transcription by RNA polymerase II"/>
    <property type="evidence" value="ECO:0007669"/>
    <property type="project" value="TreeGrafter"/>
</dbReference>
<dbReference type="OrthoDB" id="10261408at2759"/>
<reference evidence="10 11" key="1">
    <citation type="submission" date="2019-07" db="EMBL/GenBank/DDBJ databases">
        <title>Draft genome assembly of a fouling barnacle, Amphibalanus amphitrite (Darwin, 1854): The first reference genome for Thecostraca.</title>
        <authorList>
            <person name="Kim W."/>
        </authorList>
    </citation>
    <scope>NUCLEOTIDE SEQUENCE [LARGE SCALE GENOMIC DNA]</scope>
    <source>
        <strain evidence="10">SNU_AA5</strain>
        <tissue evidence="10">Soma without cirri and trophi</tissue>
    </source>
</reference>
<dbReference type="InterPro" id="IPR036236">
    <property type="entry name" value="Znf_C2H2_sf"/>
</dbReference>
<dbReference type="GO" id="GO:0007526">
    <property type="term" value="P:larval somatic muscle development"/>
    <property type="evidence" value="ECO:0007669"/>
    <property type="project" value="UniProtKB-ARBA"/>
</dbReference>
<dbReference type="Pfam" id="PF00651">
    <property type="entry name" value="BTB"/>
    <property type="match status" value="1"/>
</dbReference>
<feature type="domain" description="BTB" evidence="8">
    <location>
        <begin position="31"/>
        <end position="96"/>
    </location>
</feature>
<keyword evidence="11" id="KW-1185">Reference proteome</keyword>
<dbReference type="GO" id="GO:0016199">
    <property type="term" value="P:axon midline choice point recognition"/>
    <property type="evidence" value="ECO:0007669"/>
    <property type="project" value="UniProtKB-ARBA"/>
</dbReference>
<dbReference type="Gene3D" id="3.30.160.60">
    <property type="entry name" value="Classic Zinc Finger"/>
    <property type="match status" value="1"/>
</dbReference>
<dbReference type="InterPro" id="IPR011333">
    <property type="entry name" value="SKP1/BTB/POZ_sf"/>
</dbReference>
<evidence type="ECO:0000256" key="7">
    <source>
        <dbReference type="SAM" id="MobiDB-lite"/>
    </source>
</evidence>
<gene>
    <name evidence="10" type="primary">br_12</name>
    <name evidence="10" type="ORF">FJT64_011163</name>
</gene>
<evidence type="ECO:0000256" key="2">
    <source>
        <dbReference type="ARBA" id="ARBA00022782"/>
    </source>
</evidence>
<keyword evidence="3" id="KW-0524">Neurogenesis</keyword>
<dbReference type="InterPro" id="IPR000210">
    <property type="entry name" value="BTB/POZ_dom"/>
</dbReference>
<dbReference type="PROSITE" id="PS50097">
    <property type="entry name" value="BTB"/>
    <property type="match status" value="1"/>
</dbReference>
<dbReference type="SUPFAM" id="SSF54695">
    <property type="entry name" value="POZ domain"/>
    <property type="match status" value="1"/>
</dbReference>
<dbReference type="GO" id="GO:0045467">
    <property type="term" value="P:R7 cell development"/>
    <property type="evidence" value="ECO:0007669"/>
    <property type="project" value="UniProtKB-ARBA"/>
</dbReference>
<keyword evidence="6" id="KW-0479">Metal-binding</keyword>
<keyword evidence="6" id="KW-0862">Zinc</keyword>
<dbReference type="PANTHER" id="PTHR23110">
    <property type="entry name" value="BTB DOMAIN TRANSCRIPTION FACTOR"/>
    <property type="match status" value="1"/>
</dbReference>
<dbReference type="GO" id="GO:0008270">
    <property type="term" value="F:zinc ion binding"/>
    <property type="evidence" value="ECO:0007669"/>
    <property type="project" value="UniProtKB-KW"/>
</dbReference>
<evidence type="ECO:0000313" key="10">
    <source>
        <dbReference type="EMBL" id="KAF0290672.1"/>
    </source>
</evidence>
<dbReference type="EMBL" id="VIIS01001936">
    <property type="protein sequence ID" value="KAF0290672.1"/>
    <property type="molecule type" value="Genomic_DNA"/>
</dbReference>
<evidence type="ECO:0000256" key="1">
    <source>
        <dbReference type="ARBA" id="ARBA00022473"/>
    </source>
</evidence>
<evidence type="ECO:0000256" key="6">
    <source>
        <dbReference type="PROSITE-ProRule" id="PRU00042"/>
    </source>
</evidence>
<dbReference type="PANTHER" id="PTHR23110:SF111">
    <property type="entry name" value="LONGITUDINALS LACKING PROTEIN, ISOFORMS F_I_K_T"/>
    <property type="match status" value="1"/>
</dbReference>
<organism evidence="10 11">
    <name type="scientific">Amphibalanus amphitrite</name>
    <name type="common">Striped barnacle</name>
    <name type="synonym">Balanus amphitrite</name>
    <dbReference type="NCBI Taxonomy" id="1232801"/>
    <lineage>
        <taxon>Eukaryota</taxon>
        <taxon>Metazoa</taxon>
        <taxon>Ecdysozoa</taxon>
        <taxon>Arthropoda</taxon>
        <taxon>Crustacea</taxon>
        <taxon>Multicrustacea</taxon>
        <taxon>Cirripedia</taxon>
        <taxon>Thoracica</taxon>
        <taxon>Thoracicalcarea</taxon>
        <taxon>Balanomorpha</taxon>
        <taxon>Balanoidea</taxon>
        <taxon>Balanidae</taxon>
        <taxon>Amphibalaninae</taxon>
        <taxon>Amphibalanus</taxon>
    </lineage>
</organism>
<dbReference type="SMART" id="SM00355">
    <property type="entry name" value="ZnF_C2H2"/>
    <property type="match status" value="2"/>
</dbReference>
<dbReference type="GO" id="GO:0008406">
    <property type="term" value="P:gonad development"/>
    <property type="evidence" value="ECO:0007669"/>
    <property type="project" value="UniProtKB-ARBA"/>
</dbReference>
<feature type="compositionally biased region" description="Low complexity" evidence="7">
    <location>
        <begin position="199"/>
        <end position="215"/>
    </location>
</feature>
<dbReference type="GO" id="GO:0045476">
    <property type="term" value="P:nurse cell apoptotic process"/>
    <property type="evidence" value="ECO:0007669"/>
    <property type="project" value="UniProtKB-ARBA"/>
</dbReference>
<evidence type="ECO:0000313" key="11">
    <source>
        <dbReference type="Proteomes" id="UP000440578"/>
    </source>
</evidence>
<dbReference type="InterPro" id="IPR051095">
    <property type="entry name" value="Dros_DevTransReg"/>
</dbReference>
<evidence type="ECO:0000256" key="3">
    <source>
        <dbReference type="ARBA" id="ARBA00022902"/>
    </source>
</evidence>
<dbReference type="GO" id="GO:0035167">
    <property type="term" value="P:larval lymph gland hemopoiesis"/>
    <property type="evidence" value="ECO:0007669"/>
    <property type="project" value="UniProtKB-ARBA"/>
</dbReference>
<dbReference type="PROSITE" id="PS00028">
    <property type="entry name" value="ZINC_FINGER_C2H2_1"/>
    <property type="match status" value="1"/>
</dbReference>
<dbReference type="GO" id="GO:0048813">
    <property type="term" value="P:dendrite morphogenesis"/>
    <property type="evidence" value="ECO:0007669"/>
    <property type="project" value="UniProtKB-ARBA"/>
</dbReference>
<feature type="region of interest" description="Disordered" evidence="7">
    <location>
        <begin position="199"/>
        <end position="232"/>
    </location>
</feature>
<dbReference type="GO" id="GO:0005634">
    <property type="term" value="C:nucleus"/>
    <property type="evidence" value="ECO:0007669"/>
    <property type="project" value="TreeGrafter"/>
</dbReference>
<sequence length="363" mass="39095">MEEQKFCLRWDSYQSSITGVFDRLRRDGQLLDVTLCAEGRRLKAHRVLLAACSPYLRDLLTETQCEHLVLFLKDTPAADLQALVEFMYSGVVNVTQSQLTSFIKTAETLQIRGLSGDEGQSESAQERPERSFGGGGGSSSSRAPPPPAVQRSHRSPLPEPPGVPTAVKVEKQELPDGDDATLDDALGYVAAYEDGALASPGPAAAPSPRLAGSPSHSVPAGSPSHSVTAGSQHPCDICGKVYKYRISLLAHRKHHEGRTSCFVCGHTSSTVQNLRQHLRFVHRLGADEVRRRTGQQRIRMSAAEVMTGGHMMGRQGLAPAVPDVPMELTPTEPPLVDVDGSPEEAGPPTDQPGDHSETGQMDQ</sequence>
<dbReference type="CDD" id="cd18315">
    <property type="entry name" value="BTB_POZ_BAB-like"/>
    <property type="match status" value="1"/>
</dbReference>
<dbReference type="Proteomes" id="UP000440578">
    <property type="component" value="Unassembled WGS sequence"/>
</dbReference>
<keyword evidence="6" id="KW-0863">Zinc-finger</keyword>
<accession>A0A6A4VJL4</accession>
<comment type="function">
    <text evidence="5">Putative transcription factor required for axon growth and guidance in the central and peripheral nervous systems. Repels CNS axons away from the midline by promoting the expression of the midline repellent sli and its receptor robo.</text>
</comment>